<dbReference type="Gene3D" id="3.40.710.10">
    <property type="entry name" value="DD-peptidase/beta-lactamase superfamily"/>
    <property type="match status" value="1"/>
</dbReference>
<dbReference type="InterPro" id="IPR050515">
    <property type="entry name" value="Beta-lactam/transpept"/>
</dbReference>
<dbReference type="PANTHER" id="PTHR30627:SF1">
    <property type="entry name" value="PEPTIDOGLYCAN D,D-TRANSPEPTIDASE FTSI"/>
    <property type="match status" value="1"/>
</dbReference>
<dbReference type="InterPro" id="IPR001460">
    <property type="entry name" value="PCN-bd_Tpept"/>
</dbReference>
<comment type="subcellular location">
    <subcellularLocation>
        <location evidence="1">Membrane</location>
    </subcellularLocation>
</comment>
<dbReference type="Proteomes" id="UP000069030">
    <property type="component" value="Chromosome"/>
</dbReference>
<dbReference type="Gene3D" id="3.30.450.330">
    <property type="match status" value="1"/>
</dbReference>
<sequence length="667" mass="73845">MALNNKNIYVNIYLISALVLLFAGGIVYRLVQIQGIEGKELRAKAQDKTRVKIEEIPANRGNVYSSDGSLLATSVPVFEIRFDGLAPSEKDFYENVKPLSDSLGVMFKKPSSYYENLLRKARKNGNRYVFIAKDLSYTQYVRVKSFPLLKRGPYKGGLISLQKTIRQHPIGKIAQRTIGYERKNEDNSFTRVGIEGAFTSYLSGVDGRRKMQSLGKDQWKPINDENEIEPIDGQDIVSTIDVYIQDIAHHALLKQLEYYSADHGCVVVMEVGTGAIKAISNLGRSESGNYYETINYAVGEKHEPGSTFKLASLLALLEKGKSDTARIYDTNDGVVKFYNARVRDSKWGGYGKISLARGIEVSSNTVITQAVNEGFKDKPSEFTNYLSTLGMDKALDIPIKGASVPYIPKPGKKGWSGLALPWMAFGYGISITPLHTLTLYNAVANNGVMVKPMFVSEVKEFNKTVVKFEPEVLNPQIASPEVIKQVQGVLTNVVVKGTGRKVGSPNFSMAGKTGTAQVNYGKGKGKDMYYSSSFAGYFPTENPKYSCIVIIHKPDRTKSYYGADVSGPVFKRIAQKIYTDVPTTTSLSNIDEVPSNVRTSYQDYHEIVMDNLEVMPDVRGMYAMDAVPLLENLGLKVEIKGIGKIKKQSVIAGQKISRNQKVVLELS</sequence>
<dbReference type="Gene3D" id="3.90.1310.10">
    <property type="entry name" value="Penicillin-binding protein 2a (Domain 2)"/>
    <property type="match status" value="1"/>
</dbReference>
<keyword evidence="2" id="KW-0378">Hydrolase</keyword>
<dbReference type="Pfam" id="PF03793">
    <property type="entry name" value="PASTA"/>
    <property type="match status" value="1"/>
</dbReference>
<accession>A0A0S7EBL8</accession>
<dbReference type="InterPro" id="IPR005543">
    <property type="entry name" value="PASTA_dom"/>
</dbReference>
<dbReference type="Pfam" id="PF03717">
    <property type="entry name" value="PBP_dimer"/>
    <property type="match status" value="1"/>
</dbReference>
<proteinExistence type="predicted"/>
<dbReference type="GO" id="GO:0004180">
    <property type="term" value="F:carboxypeptidase activity"/>
    <property type="evidence" value="ECO:0007669"/>
    <property type="project" value="UniProtKB-KW"/>
</dbReference>
<name>A0A0S7EBL8_9FLAO</name>
<keyword evidence="2" id="KW-0121">Carboxypeptidase</keyword>
<dbReference type="InterPro" id="IPR005311">
    <property type="entry name" value="PBP_dimer"/>
</dbReference>
<dbReference type="CDD" id="cd06575">
    <property type="entry name" value="PASTA_Pbp2x-like_2"/>
    <property type="match status" value="1"/>
</dbReference>
<dbReference type="GO" id="GO:0008658">
    <property type="term" value="F:penicillin binding"/>
    <property type="evidence" value="ECO:0007669"/>
    <property type="project" value="InterPro"/>
</dbReference>
<keyword evidence="2" id="KW-0645">Protease</keyword>
<dbReference type="GO" id="GO:0071555">
    <property type="term" value="P:cell wall organization"/>
    <property type="evidence" value="ECO:0007669"/>
    <property type="project" value="TreeGrafter"/>
</dbReference>
<evidence type="ECO:0000256" key="1">
    <source>
        <dbReference type="ARBA" id="ARBA00004370"/>
    </source>
</evidence>
<dbReference type="SMART" id="SM00740">
    <property type="entry name" value="PASTA"/>
    <property type="match status" value="1"/>
</dbReference>
<keyword evidence="3" id="KW-0472">Membrane</keyword>
<dbReference type="InterPro" id="IPR036138">
    <property type="entry name" value="PBP_dimer_sf"/>
</dbReference>
<dbReference type="SUPFAM" id="SSF54184">
    <property type="entry name" value="Penicillin-binding protein 2x (pbp-2x), c-terminal domain"/>
    <property type="match status" value="1"/>
</dbReference>
<reference evidence="4 5" key="1">
    <citation type="journal article" date="2016" name="J. Zhejiang Univ. Sci. B">
        <title>Antibiotic resistance mechanisms of Myroides sp.</title>
        <authorList>
            <person name="Hu S."/>
            <person name="Yuan S."/>
            <person name="Qu H."/>
            <person name="Jiang T."/>
            <person name="Zhou Y."/>
            <person name="Wang M."/>
            <person name="Ming D."/>
        </authorList>
    </citation>
    <scope>NUCLEOTIDE SEQUENCE [LARGE SCALE GENOMIC DNA]</scope>
    <source>
        <strain evidence="4 5">PR63039</strain>
    </source>
</reference>
<dbReference type="SUPFAM" id="SSF56519">
    <property type="entry name" value="Penicillin binding protein dimerisation domain"/>
    <property type="match status" value="1"/>
</dbReference>
<dbReference type="RefSeq" id="WP_006259689.1">
    <property type="nucleotide sequence ID" value="NZ_BCMQ01000005.1"/>
</dbReference>
<dbReference type="KEGG" id="mod:AS202_03605"/>
<evidence type="ECO:0000313" key="5">
    <source>
        <dbReference type="Proteomes" id="UP000069030"/>
    </source>
</evidence>
<gene>
    <name evidence="4" type="ORF">AS202_03605</name>
</gene>
<dbReference type="InterPro" id="IPR012338">
    <property type="entry name" value="Beta-lactam/transpept-like"/>
</dbReference>
<protein>
    <submittedName>
        <fullName evidence="4">Penicillin-binding protein</fullName>
    </submittedName>
</protein>
<dbReference type="Pfam" id="PF00905">
    <property type="entry name" value="Transpeptidase"/>
    <property type="match status" value="1"/>
</dbReference>
<dbReference type="eggNOG" id="COG0768">
    <property type="taxonomic scope" value="Bacteria"/>
</dbReference>
<dbReference type="PROSITE" id="PS51178">
    <property type="entry name" value="PASTA"/>
    <property type="match status" value="1"/>
</dbReference>
<dbReference type="EMBL" id="CP013690">
    <property type="protein sequence ID" value="ALU25297.1"/>
    <property type="molecule type" value="Genomic_DNA"/>
</dbReference>
<evidence type="ECO:0000313" key="4">
    <source>
        <dbReference type="EMBL" id="ALU25297.1"/>
    </source>
</evidence>
<dbReference type="GO" id="GO:0005886">
    <property type="term" value="C:plasma membrane"/>
    <property type="evidence" value="ECO:0007669"/>
    <property type="project" value="TreeGrafter"/>
</dbReference>
<dbReference type="AlphaFoldDB" id="A0A0S7EBL8"/>
<dbReference type="PANTHER" id="PTHR30627">
    <property type="entry name" value="PEPTIDOGLYCAN D,D-TRANSPEPTIDASE"/>
    <property type="match status" value="1"/>
</dbReference>
<organism evidence="4 5">
    <name type="scientific">Myroides odoratimimus</name>
    <dbReference type="NCBI Taxonomy" id="76832"/>
    <lineage>
        <taxon>Bacteria</taxon>
        <taxon>Pseudomonadati</taxon>
        <taxon>Bacteroidota</taxon>
        <taxon>Flavobacteriia</taxon>
        <taxon>Flavobacteriales</taxon>
        <taxon>Flavobacteriaceae</taxon>
        <taxon>Myroides</taxon>
    </lineage>
</organism>
<dbReference type="SUPFAM" id="SSF56601">
    <property type="entry name" value="beta-lactamase/transpeptidase-like"/>
    <property type="match status" value="1"/>
</dbReference>
<evidence type="ECO:0000256" key="2">
    <source>
        <dbReference type="ARBA" id="ARBA00022645"/>
    </source>
</evidence>
<evidence type="ECO:0000256" key="3">
    <source>
        <dbReference type="ARBA" id="ARBA00023136"/>
    </source>
</evidence>